<keyword evidence="3" id="KW-1133">Transmembrane helix</keyword>
<evidence type="ECO:0000313" key="5">
    <source>
        <dbReference type="EMBL" id="KAK0147339.1"/>
    </source>
</evidence>
<keyword evidence="3" id="KW-0472">Membrane</keyword>
<dbReference type="InterPro" id="IPR016035">
    <property type="entry name" value="Acyl_Trfase/lysoPLipase"/>
</dbReference>
<feature type="short sequence motif" description="GXSXG" evidence="2">
    <location>
        <begin position="49"/>
        <end position="53"/>
    </location>
</feature>
<evidence type="ECO:0000313" key="6">
    <source>
        <dbReference type="Proteomes" id="UP001174136"/>
    </source>
</evidence>
<feature type="short sequence motif" description="DGA/G" evidence="2">
    <location>
        <begin position="170"/>
        <end position="172"/>
    </location>
</feature>
<evidence type="ECO:0000256" key="3">
    <source>
        <dbReference type="SAM" id="Phobius"/>
    </source>
</evidence>
<dbReference type="PANTHER" id="PTHR12406:SF46">
    <property type="entry name" value="PATATIN-LIKE PHOSPHOLIPASE DOMAIN-CONTAINING PROTEIN 2"/>
    <property type="match status" value="1"/>
</dbReference>
<dbReference type="AlphaFoldDB" id="A0AA47MWG2"/>
<feature type="transmembrane region" description="Helical" evidence="3">
    <location>
        <begin position="343"/>
        <end position="364"/>
    </location>
</feature>
<dbReference type="PANTHER" id="PTHR12406">
    <property type="entry name" value="CALCIUM-INDEPENDENT PHOSPHOLIPASE A2 IPLA2 -RELATED"/>
    <property type="match status" value="1"/>
</dbReference>
<dbReference type="GO" id="GO:0005811">
    <property type="term" value="C:lipid droplet"/>
    <property type="evidence" value="ECO:0007669"/>
    <property type="project" value="TreeGrafter"/>
</dbReference>
<dbReference type="Proteomes" id="UP001174136">
    <property type="component" value="Unassembled WGS sequence"/>
</dbReference>
<evidence type="ECO:0000256" key="1">
    <source>
        <dbReference type="ARBA" id="ARBA00023098"/>
    </source>
</evidence>
<name>A0AA47MWG2_MERPO</name>
<dbReference type="Gene3D" id="3.40.1090.10">
    <property type="entry name" value="Cytosolic phospholipase A2 catalytic domain"/>
    <property type="match status" value="1"/>
</dbReference>
<feature type="transmembrane region" description="Helical" evidence="3">
    <location>
        <begin position="379"/>
        <end position="398"/>
    </location>
</feature>
<dbReference type="GO" id="GO:0055088">
    <property type="term" value="P:lipid homeostasis"/>
    <property type="evidence" value="ECO:0007669"/>
    <property type="project" value="TreeGrafter"/>
</dbReference>
<feature type="transmembrane region" description="Helical" evidence="3">
    <location>
        <begin position="43"/>
        <end position="64"/>
    </location>
</feature>
<evidence type="ECO:0000256" key="2">
    <source>
        <dbReference type="PROSITE-ProRule" id="PRU01161"/>
    </source>
</evidence>
<dbReference type="InterPro" id="IPR033562">
    <property type="entry name" value="PLPL"/>
</dbReference>
<organism evidence="5 6">
    <name type="scientific">Merluccius polli</name>
    <name type="common">Benguela hake</name>
    <name type="synonym">Merluccius cadenati</name>
    <dbReference type="NCBI Taxonomy" id="89951"/>
    <lineage>
        <taxon>Eukaryota</taxon>
        <taxon>Metazoa</taxon>
        <taxon>Chordata</taxon>
        <taxon>Craniata</taxon>
        <taxon>Vertebrata</taxon>
        <taxon>Euteleostomi</taxon>
        <taxon>Actinopterygii</taxon>
        <taxon>Neopterygii</taxon>
        <taxon>Teleostei</taxon>
        <taxon>Neoteleostei</taxon>
        <taxon>Acanthomorphata</taxon>
        <taxon>Zeiogadaria</taxon>
        <taxon>Gadariae</taxon>
        <taxon>Gadiformes</taxon>
        <taxon>Gadoidei</taxon>
        <taxon>Merlucciidae</taxon>
        <taxon>Merluccius</taxon>
    </lineage>
</organism>
<protein>
    <submittedName>
        <fullName evidence="5">Patatin-like phospholipase domain-containing protein 2</fullName>
    </submittedName>
</protein>
<keyword evidence="3" id="KW-0812">Transmembrane</keyword>
<keyword evidence="2" id="KW-0378">Hydrolase</keyword>
<feature type="domain" description="PNPLA" evidence="4">
    <location>
        <begin position="14"/>
        <end position="183"/>
    </location>
</feature>
<feature type="active site" description="Proton acceptor" evidence="2">
    <location>
        <position position="170"/>
    </location>
</feature>
<dbReference type="SUPFAM" id="SSF52151">
    <property type="entry name" value="FabD/lysophospholipase-like"/>
    <property type="match status" value="1"/>
</dbReference>
<dbReference type="EMBL" id="JAOPHQ010002313">
    <property type="protein sequence ID" value="KAK0147339.1"/>
    <property type="molecule type" value="Genomic_DNA"/>
</dbReference>
<dbReference type="GO" id="GO:0005737">
    <property type="term" value="C:cytoplasm"/>
    <property type="evidence" value="ECO:0007669"/>
    <property type="project" value="TreeGrafter"/>
</dbReference>
<keyword evidence="1 2" id="KW-0443">Lipid metabolism</keyword>
<feature type="active site" description="Nucleophile" evidence="2">
    <location>
        <position position="51"/>
    </location>
</feature>
<evidence type="ECO:0000259" key="4">
    <source>
        <dbReference type="PROSITE" id="PS51635"/>
    </source>
</evidence>
<dbReference type="Pfam" id="PF01734">
    <property type="entry name" value="Patatin"/>
    <property type="match status" value="1"/>
</dbReference>
<proteinExistence type="predicted"/>
<comment type="caution">
    <text evidence="2">Lacks conserved residue(s) required for the propagation of feature annotation.</text>
</comment>
<dbReference type="PROSITE" id="PS51635">
    <property type="entry name" value="PNPLA"/>
    <property type="match status" value="1"/>
</dbReference>
<keyword evidence="2" id="KW-0442">Lipid degradation</keyword>
<dbReference type="GO" id="GO:0019433">
    <property type="term" value="P:triglyceride catabolic process"/>
    <property type="evidence" value="ECO:0007669"/>
    <property type="project" value="TreeGrafter"/>
</dbReference>
<dbReference type="InterPro" id="IPR002641">
    <property type="entry name" value="PNPLA_dom"/>
</dbReference>
<accession>A0AA47MWG2</accession>
<comment type="caution">
    <text evidence="5">The sequence shown here is derived from an EMBL/GenBank/DDBJ whole genome shotgun (WGS) entry which is preliminary data.</text>
</comment>
<sequence length="500" mass="56176">MYSSRPSQEGPHSVSFSGSGFLATYQLGVAQCLLTHAPWILRAAPLVLGASAGSLVAAAVVCEVKFATMRDEMLLFASRLKELPLGPLNPSFNIFKWLEYVLRKHLSDDAHRLANGRLAVAVTRLPGSQNAMVSDFQSKEDVVQALLCSCFVPGYCGVTPPSIKGVHYVDGGFTSMLPVLASSCRTLTISPFSGEMDICPRNESSLCDLVVSGTSMRLNRANSLRVVNALYPTDVESLEKAYHSGYKDANHFLQSSDLSTFLTGQHIYALNRYMRMKDVLNLDTYSDEGDEDEEEEYDDEEGVRRTSHLDNDYMWMDSMAENELTYNVGPSEQEGFPDLGRAFLFYLSYMSTFGFPDVVSYLLLPLNLPIYYMYLNKEMLMWLFWALLGFLQLNFFMFNMLVHSVRKNVTDWVIPVYGTLQGLQIQAEYQAHEPNQNGDWFSSLGLHFLTSSPTETADTQSSFSVDPVPSTVWLHLECEKQGEQVVSARKRFPRYHSIMG</sequence>
<gene>
    <name evidence="5" type="primary">PNPLA2_0</name>
    <name evidence="5" type="ORF">N1851_013240</name>
</gene>
<reference evidence="5" key="1">
    <citation type="journal article" date="2023" name="Front. Mar. Sci.">
        <title>A new Merluccius polli reference genome to investigate the effects of global change in West African waters.</title>
        <authorList>
            <person name="Mateo J.L."/>
            <person name="Blanco-Fernandez C."/>
            <person name="Garcia-Vazquez E."/>
            <person name="Machado-Schiaffino G."/>
        </authorList>
    </citation>
    <scope>NUCLEOTIDE SEQUENCE</scope>
    <source>
        <strain evidence="5">C29</strain>
        <tissue evidence="5">Fin</tissue>
    </source>
</reference>
<dbReference type="GO" id="GO:0004806">
    <property type="term" value="F:triacylglycerol lipase activity"/>
    <property type="evidence" value="ECO:0007669"/>
    <property type="project" value="TreeGrafter"/>
</dbReference>
<keyword evidence="6" id="KW-1185">Reference proteome</keyword>
<dbReference type="GO" id="GO:0016020">
    <property type="term" value="C:membrane"/>
    <property type="evidence" value="ECO:0007669"/>
    <property type="project" value="TreeGrafter"/>
</dbReference>